<dbReference type="Proteomes" id="UP000267289">
    <property type="component" value="Unassembled WGS sequence"/>
</dbReference>
<dbReference type="CDD" id="cd07812">
    <property type="entry name" value="SRPBCC"/>
    <property type="match status" value="1"/>
</dbReference>
<dbReference type="EMBL" id="UPHQ01000313">
    <property type="protein sequence ID" value="VBA46255.1"/>
    <property type="molecule type" value="Genomic_DNA"/>
</dbReference>
<protein>
    <recommendedName>
        <fullName evidence="3">Polyketide cyclase / dehydrase and lipid transport</fullName>
    </recommendedName>
</protein>
<dbReference type="Gene3D" id="3.30.530.20">
    <property type="match status" value="1"/>
</dbReference>
<organism evidence="1 2">
    <name type="scientific">Mycobacterium innocens</name>
    <dbReference type="NCBI Taxonomy" id="2341083"/>
    <lineage>
        <taxon>Bacteria</taxon>
        <taxon>Bacillati</taxon>
        <taxon>Actinomycetota</taxon>
        <taxon>Actinomycetes</taxon>
        <taxon>Mycobacteriales</taxon>
        <taxon>Mycobacteriaceae</taxon>
        <taxon>Mycobacterium</taxon>
    </lineage>
</organism>
<evidence type="ECO:0008006" key="3">
    <source>
        <dbReference type="Google" id="ProtNLM"/>
    </source>
</evidence>
<proteinExistence type="predicted"/>
<sequence length="163" mass="18077">MPPTLTNLAAPISGYVVWYSAAGAHDIWEALTDVTRMGQWSPECTGCTWLGGGGSVGVGTRFRGSNRWGPMRWATICTIEVFDADRCFAYSARHWSGARTRWTYHLVADEAGTLISESFESVDTPAIVLFLDRLTGRPRRLKHQVRTTLARLSAFAEQHASSR</sequence>
<name>A0A498QGN9_9MYCO</name>
<evidence type="ECO:0000313" key="1">
    <source>
        <dbReference type="EMBL" id="VBA46255.1"/>
    </source>
</evidence>
<keyword evidence="2" id="KW-1185">Reference proteome</keyword>
<accession>A0A498QGN9</accession>
<evidence type="ECO:0000313" key="2">
    <source>
        <dbReference type="Proteomes" id="UP000267289"/>
    </source>
</evidence>
<reference evidence="1 2" key="1">
    <citation type="submission" date="2018-09" db="EMBL/GenBank/DDBJ databases">
        <authorList>
            <person name="Tagini F."/>
        </authorList>
    </citation>
    <scope>NUCLEOTIDE SEQUENCE [LARGE SCALE GENOMIC DNA]</scope>
    <source>
        <strain evidence="1 2">MK13</strain>
    </source>
</reference>
<dbReference type="AlphaFoldDB" id="A0A498QGN9"/>
<dbReference type="SUPFAM" id="SSF55961">
    <property type="entry name" value="Bet v1-like"/>
    <property type="match status" value="1"/>
</dbReference>
<dbReference type="InterPro" id="IPR023393">
    <property type="entry name" value="START-like_dom_sf"/>
</dbReference>
<dbReference type="RefSeq" id="WP_167470739.1">
    <property type="nucleotide sequence ID" value="NZ_UPHQ01000313.1"/>
</dbReference>
<dbReference type="InterPro" id="IPR019587">
    <property type="entry name" value="Polyketide_cyclase/dehydratase"/>
</dbReference>
<dbReference type="Pfam" id="PF10604">
    <property type="entry name" value="Polyketide_cyc2"/>
    <property type="match status" value="1"/>
</dbReference>
<gene>
    <name evidence="1" type="ORF">LAUMK13_05630</name>
</gene>